<comment type="similarity">
    <text evidence="2 11">Belongs to the CTP synthase family.</text>
</comment>
<dbReference type="GO" id="GO:0097268">
    <property type="term" value="C:cytoophidium"/>
    <property type="evidence" value="ECO:0007669"/>
    <property type="project" value="UniProtKB-ARBA"/>
</dbReference>
<keyword evidence="9 11" id="KW-0665">Pyrimidine biosynthesis</keyword>
<evidence type="ECO:0000256" key="11">
    <source>
        <dbReference type="HAMAP-Rule" id="MF_01227"/>
    </source>
</evidence>
<dbReference type="Pfam" id="PF06418">
    <property type="entry name" value="CTP_synth_N"/>
    <property type="match status" value="1"/>
</dbReference>
<feature type="active site" evidence="11">
    <location>
        <position position="509"/>
    </location>
</feature>
<dbReference type="PANTHER" id="PTHR11550:SF0">
    <property type="entry name" value="CTP SYNTHASE-RELATED"/>
    <property type="match status" value="1"/>
</dbReference>
<feature type="domain" description="Glutamine amidotransferase" evidence="12">
    <location>
        <begin position="303"/>
        <end position="526"/>
    </location>
</feature>
<feature type="active site" evidence="11">
    <location>
        <position position="507"/>
    </location>
</feature>
<dbReference type="PANTHER" id="PTHR11550">
    <property type="entry name" value="CTP SYNTHASE"/>
    <property type="match status" value="1"/>
</dbReference>
<evidence type="ECO:0000256" key="7">
    <source>
        <dbReference type="ARBA" id="ARBA00022842"/>
    </source>
</evidence>
<dbReference type="GO" id="GO:0019856">
    <property type="term" value="P:pyrimidine nucleobase biosynthetic process"/>
    <property type="evidence" value="ECO:0007669"/>
    <property type="project" value="TreeGrafter"/>
</dbReference>
<evidence type="ECO:0000259" key="12">
    <source>
        <dbReference type="Pfam" id="PF00117"/>
    </source>
</evidence>
<sequence length="537" mass="59140">MSRYVFVTGGVLSSLGKGITASSLGALLKASGVNVTIMKCDPYLNVDPGTMSPYQHGEVFVTEDGAETDLDLGHYERFIDVNLTKYNSVTTGQVYSTVIAKERRGDYLGATVQVIPHVTNTIKEAIERVARINDATVTIVEVGGTVGDIEGLPYLEAIRQMRNDVGRENVCYIHVTYIPFSKAIGEMKTKPTQHSVREMRAIGLAPDIIVCRTQKALTPEARAKISLFCDIDKDSVLEARDADCLYEIPLLMGEQGLATRVLRRLGLDAPPPDLEPWKQVVGQFRQRKARRARIGLVGKYVKVADAYLSVLEALTHASLPHEIGCEVVWVAAEQLEKDPPEKHLADLDGVVVPGGFGDRGIEGKIAAIRFCREHGLPFLGLCLGMQCAVIEFARHVAGLPEANSTEFDPATPAPVISLLPDQTGVVKGGTMRLGAYPCRIVEKTLAERLYKTSLVYERHRHRYEVNNEFRARLARKGLVFSGTSPDQQLVEMIELPGHPFFLACQFHPEFKSRPLHPHPLFLGFFEAAAARAAGRYP</sequence>
<feature type="binding site" evidence="11">
    <location>
        <position position="13"/>
    </location>
    <ligand>
        <name>UTP</name>
        <dbReference type="ChEBI" id="CHEBI:46398"/>
    </ligand>
</feature>
<dbReference type="GO" id="GO:0046872">
    <property type="term" value="F:metal ion binding"/>
    <property type="evidence" value="ECO:0007669"/>
    <property type="project" value="UniProtKB-KW"/>
</dbReference>
<keyword evidence="5 11" id="KW-0547">Nucleotide-binding</keyword>
<dbReference type="InterPro" id="IPR029062">
    <property type="entry name" value="Class_I_gatase-like"/>
</dbReference>
<feature type="binding site" evidence="11">
    <location>
        <position position="71"/>
    </location>
    <ligand>
        <name>Mg(2+)</name>
        <dbReference type="ChEBI" id="CHEBI:18420"/>
    </ligand>
</feature>
<dbReference type="SUPFAM" id="SSF52540">
    <property type="entry name" value="P-loop containing nucleoside triphosphate hydrolases"/>
    <property type="match status" value="1"/>
</dbReference>
<keyword evidence="8 11" id="KW-0315">Glutamine amidotransferase</keyword>
<dbReference type="InterPro" id="IPR017456">
    <property type="entry name" value="CTP_synthase_N"/>
</dbReference>
<comment type="pathway">
    <text evidence="1 11">Pyrimidine metabolism; CTP biosynthesis via de novo pathway; CTP from UDP: step 2/2.</text>
</comment>
<evidence type="ECO:0000313" key="15">
    <source>
        <dbReference type="Proteomes" id="UP000252355"/>
    </source>
</evidence>
<evidence type="ECO:0000256" key="10">
    <source>
        <dbReference type="ARBA" id="ARBA00047781"/>
    </source>
</evidence>
<evidence type="ECO:0000259" key="13">
    <source>
        <dbReference type="Pfam" id="PF06418"/>
    </source>
</evidence>
<evidence type="ECO:0000256" key="5">
    <source>
        <dbReference type="ARBA" id="ARBA00022741"/>
    </source>
</evidence>
<feature type="binding site" evidence="11">
    <location>
        <position position="355"/>
    </location>
    <ligand>
        <name>L-glutamine</name>
        <dbReference type="ChEBI" id="CHEBI:58359"/>
    </ligand>
</feature>
<feature type="binding site" evidence="11">
    <location>
        <position position="71"/>
    </location>
    <ligand>
        <name>ATP</name>
        <dbReference type="ChEBI" id="CHEBI:30616"/>
    </ligand>
</feature>
<dbReference type="HAMAP" id="MF_01227">
    <property type="entry name" value="PyrG"/>
    <property type="match status" value="1"/>
</dbReference>
<dbReference type="CDD" id="cd03113">
    <property type="entry name" value="CTPS_N"/>
    <property type="match status" value="1"/>
</dbReference>
<dbReference type="EMBL" id="QOQW01000002">
    <property type="protein sequence ID" value="RCK81233.1"/>
    <property type="molecule type" value="Genomic_DNA"/>
</dbReference>
<comment type="catalytic activity">
    <reaction evidence="10 11">
        <text>UTP + L-glutamine + ATP + H2O = CTP + L-glutamate + ADP + phosphate + 2 H(+)</text>
        <dbReference type="Rhea" id="RHEA:26426"/>
        <dbReference type="ChEBI" id="CHEBI:15377"/>
        <dbReference type="ChEBI" id="CHEBI:15378"/>
        <dbReference type="ChEBI" id="CHEBI:29985"/>
        <dbReference type="ChEBI" id="CHEBI:30616"/>
        <dbReference type="ChEBI" id="CHEBI:37563"/>
        <dbReference type="ChEBI" id="CHEBI:43474"/>
        <dbReference type="ChEBI" id="CHEBI:46398"/>
        <dbReference type="ChEBI" id="CHEBI:58359"/>
        <dbReference type="ChEBI" id="CHEBI:456216"/>
        <dbReference type="EC" id="6.3.4.2"/>
    </reaction>
</comment>
<evidence type="ECO:0000256" key="3">
    <source>
        <dbReference type="ARBA" id="ARBA00022598"/>
    </source>
</evidence>
<organism evidence="14 15">
    <name type="scientific">Candidatus Ozemobacter sibiricus</name>
    <dbReference type="NCBI Taxonomy" id="2268124"/>
    <lineage>
        <taxon>Bacteria</taxon>
        <taxon>Candidatus Ozemobacteria</taxon>
        <taxon>Candidatus Ozemobacterales</taxon>
        <taxon>Candidatus Ozemobacteraceae</taxon>
        <taxon>Candidatus Ozemobacter</taxon>
    </lineage>
</organism>
<dbReference type="InterPro" id="IPR017926">
    <property type="entry name" value="GATASE"/>
</dbReference>
<dbReference type="SUPFAM" id="SSF52317">
    <property type="entry name" value="Class I glutamine amidotransferase-like"/>
    <property type="match status" value="1"/>
</dbReference>
<feature type="binding site" evidence="11">
    <location>
        <position position="406"/>
    </location>
    <ligand>
        <name>L-glutamine</name>
        <dbReference type="ChEBI" id="CHEBI:58359"/>
    </ligand>
</feature>
<dbReference type="InterPro" id="IPR004468">
    <property type="entry name" value="CTP_synthase"/>
</dbReference>
<feature type="binding site" evidence="11">
    <location>
        <position position="13"/>
    </location>
    <ligand>
        <name>CTP</name>
        <dbReference type="ChEBI" id="CHEBI:37563"/>
        <note>allosteric inhibitor</note>
    </ligand>
</feature>
<protein>
    <recommendedName>
        <fullName evidence="11">CTP synthase</fullName>
        <ecNumber evidence="11">6.3.4.2</ecNumber>
    </recommendedName>
    <alternativeName>
        <fullName evidence="11">Cytidine 5'-triphosphate synthase</fullName>
    </alternativeName>
    <alternativeName>
        <fullName evidence="11">Cytidine triphosphate synthetase</fullName>
        <shortName evidence="11">CTP synthetase</shortName>
        <shortName evidence="11">CTPS</shortName>
    </alternativeName>
    <alternativeName>
        <fullName evidence="11">UTP--ammonia ligase</fullName>
    </alternativeName>
</protein>
<feature type="binding site" evidence="11">
    <location>
        <begin position="188"/>
        <end position="193"/>
    </location>
    <ligand>
        <name>CTP</name>
        <dbReference type="ChEBI" id="CHEBI:37563"/>
        <note>allosteric inhibitor</note>
    </ligand>
</feature>
<comment type="caution">
    <text evidence="14">The sequence shown here is derived from an EMBL/GenBank/DDBJ whole genome shotgun (WGS) entry which is preliminary data.</text>
</comment>
<feature type="binding site" evidence="11">
    <location>
        <position position="141"/>
    </location>
    <ligand>
        <name>Mg(2+)</name>
        <dbReference type="ChEBI" id="CHEBI:18420"/>
    </ligand>
</feature>
<dbReference type="CDD" id="cd01746">
    <property type="entry name" value="GATase1_CTP_Synthase"/>
    <property type="match status" value="1"/>
</dbReference>
<dbReference type="PROSITE" id="PS51273">
    <property type="entry name" value="GATASE_TYPE_1"/>
    <property type="match status" value="1"/>
</dbReference>
<evidence type="ECO:0000256" key="9">
    <source>
        <dbReference type="ARBA" id="ARBA00022975"/>
    </source>
</evidence>
<feature type="domain" description="CTP synthase N-terminal" evidence="13">
    <location>
        <begin position="3"/>
        <end position="267"/>
    </location>
</feature>
<proteinExistence type="inferred from homology"/>
<comment type="activity regulation">
    <text evidence="11">Allosterically activated by GTP, when glutamine is the substrate; GTP has no effect on the reaction when ammonia is the substrate. The allosteric effector GTP functions by stabilizing the protein conformation that binds the tetrahedral intermediate(s) formed during glutamine hydrolysis. Inhibited by the product CTP, via allosteric rather than competitive inhibition.</text>
</comment>
<comment type="function">
    <text evidence="11">Catalyzes the ATP-dependent amination of UTP to CTP with either L-glutamine or ammonia as the source of nitrogen. Regulates intracellular CTP levels through interactions with the four ribonucleotide triphosphates.</text>
</comment>
<feature type="binding site" evidence="11">
    <location>
        <position position="462"/>
    </location>
    <ligand>
        <name>L-glutamine</name>
        <dbReference type="ChEBI" id="CHEBI:58359"/>
    </ligand>
</feature>
<dbReference type="InterPro" id="IPR027417">
    <property type="entry name" value="P-loop_NTPase"/>
</dbReference>
<dbReference type="AlphaFoldDB" id="A0A367ZSV6"/>
<dbReference type="Pfam" id="PF00117">
    <property type="entry name" value="GATase"/>
    <property type="match status" value="1"/>
</dbReference>
<feature type="binding site" evidence="11">
    <location>
        <begin position="14"/>
        <end position="19"/>
    </location>
    <ligand>
        <name>ATP</name>
        <dbReference type="ChEBI" id="CHEBI:30616"/>
    </ligand>
</feature>
<feature type="binding site" evidence="11">
    <location>
        <position position="224"/>
    </location>
    <ligand>
        <name>UTP</name>
        <dbReference type="ChEBI" id="CHEBI:46398"/>
    </ligand>
</feature>
<dbReference type="GO" id="GO:0005524">
    <property type="term" value="F:ATP binding"/>
    <property type="evidence" value="ECO:0007669"/>
    <property type="project" value="UniProtKB-KW"/>
</dbReference>
<evidence type="ECO:0000256" key="6">
    <source>
        <dbReference type="ARBA" id="ARBA00022840"/>
    </source>
</evidence>
<dbReference type="InterPro" id="IPR033828">
    <property type="entry name" value="GATase1_CTP_Synthase"/>
</dbReference>
<feature type="binding site" evidence="11">
    <location>
        <begin position="240"/>
        <end position="242"/>
    </location>
    <ligand>
        <name>ATP</name>
        <dbReference type="ChEBI" id="CHEBI:30616"/>
    </ligand>
</feature>
<dbReference type="GO" id="GO:0004359">
    <property type="term" value="F:glutaminase activity"/>
    <property type="evidence" value="ECO:0007669"/>
    <property type="project" value="RHEA"/>
</dbReference>
<evidence type="ECO:0000256" key="4">
    <source>
        <dbReference type="ARBA" id="ARBA00022723"/>
    </source>
</evidence>
<reference evidence="14 15" key="1">
    <citation type="submission" date="2018-05" db="EMBL/GenBank/DDBJ databases">
        <title>A metagenomic window into the 2 km-deep terrestrial subsurface aquifer revealed taxonomically and functionally diverse microbial community comprising novel uncultured bacterial lineages.</title>
        <authorList>
            <person name="Kadnikov V.V."/>
            <person name="Mardanov A.V."/>
            <person name="Beletsky A.V."/>
            <person name="Banks D."/>
            <person name="Pimenov N.V."/>
            <person name="Frank Y.A."/>
            <person name="Karnachuk O.V."/>
            <person name="Ravin N.V."/>
        </authorList>
    </citation>
    <scope>NUCLEOTIDE SEQUENCE [LARGE SCALE GENOMIC DNA]</scope>
    <source>
        <strain evidence="14">BY5</strain>
    </source>
</reference>
<comment type="catalytic activity">
    <reaction evidence="11">
        <text>L-glutamine + H2O = L-glutamate + NH4(+)</text>
        <dbReference type="Rhea" id="RHEA:15889"/>
        <dbReference type="ChEBI" id="CHEBI:15377"/>
        <dbReference type="ChEBI" id="CHEBI:28938"/>
        <dbReference type="ChEBI" id="CHEBI:29985"/>
        <dbReference type="ChEBI" id="CHEBI:58359"/>
    </reaction>
</comment>
<dbReference type="FunFam" id="3.40.50.300:FF:000009">
    <property type="entry name" value="CTP synthase"/>
    <property type="match status" value="1"/>
</dbReference>
<evidence type="ECO:0000256" key="1">
    <source>
        <dbReference type="ARBA" id="ARBA00005171"/>
    </source>
</evidence>
<dbReference type="Gene3D" id="3.40.50.300">
    <property type="entry name" value="P-loop containing nucleotide triphosphate hydrolases"/>
    <property type="match status" value="1"/>
</dbReference>
<accession>A0A367ZSV6</accession>
<feature type="binding site" evidence="11">
    <location>
        <position position="224"/>
    </location>
    <ligand>
        <name>CTP</name>
        <dbReference type="ChEBI" id="CHEBI:37563"/>
        <note>allosteric inhibitor</note>
    </ligand>
</feature>
<comment type="subunit">
    <text evidence="11">Homotetramer.</text>
</comment>
<comment type="catalytic activity">
    <reaction evidence="11">
        <text>UTP + NH4(+) + ATP = CTP + ADP + phosphate + 2 H(+)</text>
        <dbReference type="Rhea" id="RHEA:16597"/>
        <dbReference type="ChEBI" id="CHEBI:15378"/>
        <dbReference type="ChEBI" id="CHEBI:28938"/>
        <dbReference type="ChEBI" id="CHEBI:30616"/>
        <dbReference type="ChEBI" id="CHEBI:37563"/>
        <dbReference type="ChEBI" id="CHEBI:43474"/>
        <dbReference type="ChEBI" id="CHEBI:46398"/>
        <dbReference type="ChEBI" id="CHEBI:456216"/>
    </reaction>
</comment>
<feature type="binding site" evidence="11">
    <location>
        <begin position="148"/>
        <end position="150"/>
    </location>
    <ligand>
        <name>CTP</name>
        <dbReference type="ChEBI" id="CHEBI:37563"/>
        <note>allosteric inhibitor</note>
    </ligand>
</feature>
<dbReference type="NCBIfam" id="NF003792">
    <property type="entry name" value="PRK05380.1"/>
    <property type="match status" value="1"/>
</dbReference>
<feature type="binding site" evidence="11">
    <location>
        <begin position="383"/>
        <end position="386"/>
    </location>
    <ligand>
        <name>L-glutamine</name>
        <dbReference type="ChEBI" id="CHEBI:58359"/>
    </ligand>
</feature>
<dbReference type="GO" id="GO:0042802">
    <property type="term" value="F:identical protein binding"/>
    <property type="evidence" value="ECO:0007669"/>
    <property type="project" value="TreeGrafter"/>
</dbReference>
<keyword evidence="6 11" id="KW-0067">ATP-binding</keyword>
<dbReference type="Gene3D" id="3.40.50.880">
    <property type="match status" value="1"/>
</dbReference>
<dbReference type="GO" id="GO:0003883">
    <property type="term" value="F:CTP synthase activity"/>
    <property type="evidence" value="ECO:0007669"/>
    <property type="project" value="UniProtKB-UniRule"/>
</dbReference>
<keyword evidence="3 11" id="KW-0436">Ligase</keyword>
<feature type="binding site" evidence="11">
    <location>
        <begin position="188"/>
        <end position="193"/>
    </location>
    <ligand>
        <name>UTP</name>
        <dbReference type="ChEBI" id="CHEBI:46398"/>
    </ligand>
</feature>
<dbReference type="GO" id="GO:0044210">
    <property type="term" value="P:'de novo' CTP biosynthetic process"/>
    <property type="evidence" value="ECO:0007669"/>
    <property type="project" value="UniProtKB-UniRule"/>
</dbReference>
<name>A0A367ZSV6_9BACT</name>
<evidence type="ECO:0000313" key="14">
    <source>
        <dbReference type="EMBL" id="RCK81233.1"/>
    </source>
</evidence>
<feature type="binding site" evidence="11">
    <location>
        <position position="54"/>
    </location>
    <ligand>
        <name>L-glutamine</name>
        <dbReference type="ChEBI" id="CHEBI:58359"/>
    </ligand>
</feature>
<dbReference type="FunFam" id="3.40.50.880:FF:000002">
    <property type="entry name" value="CTP synthase"/>
    <property type="match status" value="1"/>
</dbReference>
<keyword evidence="4 11" id="KW-0479">Metal-binding</keyword>
<dbReference type="Proteomes" id="UP000252355">
    <property type="component" value="Unassembled WGS sequence"/>
</dbReference>
<gene>
    <name evidence="11" type="primary">pyrG</name>
    <name evidence="14" type="ORF">OZSIB_2102</name>
</gene>
<comment type="miscellaneous">
    <text evidence="11">CTPSs have evolved a hybrid strategy for distinguishing between UTP and CTP. The overlapping regions of the product feedback inhibitory and substrate sites recognize a common feature in both compounds, the triphosphate moiety. To differentiate isosteric substrate and product pyrimidine rings, an additional pocket far from the expected kinase/ligase catalytic site, specifically recognizes the cytosine and ribose portions of the product inhibitor.</text>
</comment>
<feature type="region of interest" description="Amidoligase domain" evidence="11">
    <location>
        <begin position="1"/>
        <end position="267"/>
    </location>
</feature>
<keyword evidence="7 11" id="KW-0460">Magnesium</keyword>
<dbReference type="NCBIfam" id="TIGR00337">
    <property type="entry name" value="PyrG"/>
    <property type="match status" value="1"/>
</dbReference>
<feature type="active site" description="Nucleophile; for glutamine hydrolysis" evidence="11">
    <location>
        <position position="382"/>
    </location>
</feature>
<dbReference type="UniPathway" id="UPA00159">
    <property type="reaction ID" value="UER00277"/>
</dbReference>
<evidence type="ECO:0000256" key="2">
    <source>
        <dbReference type="ARBA" id="ARBA00007533"/>
    </source>
</evidence>
<dbReference type="GO" id="GO:0005829">
    <property type="term" value="C:cytosol"/>
    <property type="evidence" value="ECO:0007669"/>
    <property type="project" value="TreeGrafter"/>
</dbReference>
<dbReference type="EC" id="6.3.4.2" evidence="11"/>
<evidence type="ECO:0000256" key="8">
    <source>
        <dbReference type="ARBA" id="ARBA00022962"/>
    </source>
</evidence>